<dbReference type="GeneID" id="85317186"/>
<comment type="caution">
    <text evidence="2">The sequence shown here is derived from an EMBL/GenBank/DDBJ whole genome shotgun (WGS) entry which is preliminary data.</text>
</comment>
<proteinExistence type="predicted"/>
<evidence type="ECO:0000313" key="2">
    <source>
        <dbReference type="EMBL" id="KAK0722826.1"/>
    </source>
</evidence>
<name>A0AA40E3L5_9PEZI</name>
<feature type="region of interest" description="Disordered" evidence="1">
    <location>
        <begin position="1"/>
        <end position="87"/>
    </location>
</feature>
<evidence type="ECO:0000256" key="1">
    <source>
        <dbReference type="SAM" id="MobiDB-lite"/>
    </source>
</evidence>
<feature type="region of interest" description="Disordered" evidence="1">
    <location>
        <begin position="138"/>
        <end position="341"/>
    </location>
</feature>
<evidence type="ECO:0000313" key="3">
    <source>
        <dbReference type="Proteomes" id="UP001172101"/>
    </source>
</evidence>
<protein>
    <submittedName>
        <fullName evidence="2">Uncharacterized protein</fullName>
    </submittedName>
</protein>
<feature type="compositionally biased region" description="Polar residues" evidence="1">
    <location>
        <begin position="359"/>
        <end position="371"/>
    </location>
</feature>
<dbReference type="Proteomes" id="UP001172101">
    <property type="component" value="Unassembled WGS sequence"/>
</dbReference>
<gene>
    <name evidence="2" type="ORF">B0T26DRAFT_235974</name>
</gene>
<feature type="region of interest" description="Disordered" evidence="1">
    <location>
        <begin position="359"/>
        <end position="471"/>
    </location>
</feature>
<feature type="compositionally biased region" description="Basic and acidic residues" evidence="1">
    <location>
        <begin position="462"/>
        <end position="471"/>
    </location>
</feature>
<feature type="compositionally biased region" description="Low complexity" evidence="1">
    <location>
        <begin position="445"/>
        <end position="461"/>
    </location>
</feature>
<sequence>MPARAQVVEVEHKFEDPATDPRPNAFLDNGTGVCRMYHGEHWGNPHGSLYSRKPTSKPAERPAERPSERPASSHPHHAGYNWGGPPGQHYQAAVPSLFVPPPQRAPELTTQAPHVPYVPYVPQVRQPTQFPGFVPFWERPGALDPPPERPPGHIPAWERPGALAHPSPVNPFSTTQPAVPGLPPKPPNPPDPLAGFDQAWQQNKERTKPNSKTAGSTKSASNNAPQNWGDNNEPAKAPSNSGAADWGKTSQASKAPSSKDAAAGWGNASQASKAPSSKDAAAGWGNAGQASKVPSNKEETTAWGNSSQTIKASKAPSNNSKKTSSGSNKNGWTAGGPSTVWPIPEVALGGANVSEVNTVVDTKNRKSSSTKMPGGWESNLVSSASRAPSRAPSRAASATHGVRGLGISTTAWQDPTAAQAPAEPTASGLVRWDPDEDTTPVTQWAPNAAAAPAAPASWDEPSAAKKDDTLW</sequence>
<feature type="compositionally biased region" description="Low complexity" evidence="1">
    <location>
        <begin position="311"/>
        <end position="331"/>
    </location>
</feature>
<dbReference type="RefSeq" id="XP_060298750.1">
    <property type="nucleotide sequence ID" value="XM_060433916.1"/>
</dbReference>
<dbReference type="EMBL" id="JAUIRO010000003">
    <property type="protein sequence ID" value="KAK0722826.1"/>
    <property type="molecule type" value="Genomic_DNA"/>
</dbReference>
<feature type="compositionally biased region" description="Basic and acidic residues" evidence="1">
    <location>
        <begin position="58"/>
        <end position="68"/>
    </location>
</feature>
<keyword evidence="3" id="KW-1185">Reference proteome</keyword>
<accession>A0AA40E3L5</accession>
<feature type="compositionally biased region" description="Low complexity" evidence="1">
    <location>
        <begin position="382"/>
        <end position="398"/>
    </location>
</feature>
<organism evidence="2 3">
    <name type="scientific">Lasiosphaeria miniovina</name>
    <dbReference type="NCBI Taxonomy" id="1954250"/>
    <lineage>
        <taxon>Eukaryota</taxon>
        <taxon>Fungi</taxon>
        <taxon>Dikarya</taxon>
        <taxon>Ascomycota</taxon>
        <taxon>Pezizomycotina</taxon>
        <taxon>Sordariomycetes</taxon>
        <taxon>Sordariomycetidae</taxon>
        <taxon>Sordariales</taxon>
        <taxon>Lasiosphaeriaceae</taxon>
        <taxon>Lasiosphaeria</taxon>
    </lineage>
</organism>
<feature type="compositionally biased region" description="Polar residues" evidence="1">
    <location>
        <begin position="210"/>
        <end position="230"/>
    </location>
</feature>
<feature type="compositionally biased region" description="Low complexity" evidence="1">
    <location>
        <begin position="415"/>
        <end position="426"/>
    </location>
</feature>
<feature type="compositionally biased region" description="Low complexity" evidence="1">
    <location>
        <begin position="250"/>
        <end position="282"/>
    </location>
</feature>
<dbReference type="AlphaFoldDB" id="A0AA40E3L5"/>
<reference evidence="2" key="1">
    <citation type="submission" date="2023-06" db="EMBL/GenBank/DDBJ databases">
        <title>Genome-scale phylogeny and comparative genomics of the fungal order Sordariales.</title>
        <authorList>
            <consortium name="Lawrence Berkeley National Laboratory"/>
            <person name="Hensen N."/>
            <person name="Bonometti L."/>
            <person name="Westerberg I."/>
            <person name="Brannstrom I.O."/>
            <person name="Guillou S."/>
            <person name="Cros-Aarteil S."/>
            <person name="Calhoun S."/>
            <person name="Haridas S."/>
            <person name="Kuo A."/>
            <person name="Mondo S."/>
            <person name="Pangilinan J."/>
            <person name="Riley R."/>
            <person name="LaButti K."/>
            <person name="Andreopoulos B."/>
            <person name="Lipzen A."/>
            <person name="Chen C."/>
            <person name="Yanf M."/>
            <person name="Daum C."/>
            <person name="Ng V."/>
            <person name="Clum A."/>
            <person name="Steindorff A."/>
            <person name="Ohm R."/>
            <person name="Martin F."/>
            <person name="Silar P."/>
            <person name="Natvig D."/>
            <person name="Lalanne C."/>
            <person name="Gautier V."/>
            <person name="Ament-velasquez S.L."/>
            <person name="Kruys A."/>
            <person name="Hutchinson M.I."/>
            <person name="Powell A.J."/>
            <person name="Barry K."/>
            <person name="Miller A.N."/>
            <person name="Grigoriev I.V."/>
            <person name="Debuchy R."/>
            <person name="Gladieux P."/>
            <person name="Thoren M.H."/>
            <person name="Johannesson H."/>
        </authorList>
    </citation>
    <scope>NUCLEOTIDE SEQUENCE</scope>
    <source>
        <strain evidence="2">SMH2392-1A</strain>
    </source>
</reference>
<feature type="compositionally biased region" description="Pro residues" evidence="1">
    <location>
        <begin position="180"/>
        <end position="192"/>
    </location>
</feature>